<evidence type="ECO:0000313" key="3">
    <source>
        <dbReference type="EMBL" id="MTE26035.1"/>
    </source>
</evidence>
<organism evidence="3 4">
    <name type="scientific">Winogradskyella ouciana</name>
    <dbReference type="NCBI Taxonomy" id="2608631"/>
    <lineage>
        <taxon>Bacteria</taxon>
        <taxon>Pseudomonadati</taxon>
        <taxon>Bacteroidota</taxon>
        <taxon>Flavobacteriia</taxon>
        <taxon>Flavobacteriales</taxon>
        <taxon>Flavobacteriaceae</taxon>
        <taxon>Winogradskyella</taxon>
    </lineage>
</organism>
<dbReference type="EMBL" id="WJYA01000003">
    <property type="protein sequence ID" value="MTE26035.1"/>
    <property type="molecule type" value="Genomic_DNA"/>
</dbReference>
<feature type="signal peptide" evidence="2">
    <location>
        <begin position="1"/>
        <end position="18"/>
    </location>
</feature>
<feature type="chain" id="PRO_5029443357" evidence="2">
    <location>
        <begin position="19"/>
        <end position="197"/>
    </location>
</feature>
<sequence length="197" mass="22611">MKKLILLLVFLQIGVCFAQRPNGGRRGNPNAGQATAGREMPKFESIKVAGILEYDAKKVAKKLKIKKNDSIADDVRAHIETYNSKIDKIKTENKDLFEGLDIVVNQNMEAATKNRNRELMQETRKMIEEKLKPVRDDIKTHQDSLDASLETVLSEEQYSKWLDYKESELKKLMPKRRGNDARNRPDNLNGRSGRRRG</sequence>
<protein>
    <submittedName>
        <fullName evidence="3">Uncharacterized protein</fullName>
    </submittedName>
</protein>
<keyword evidence="2" id="KW-0732">Signal</keyword>
<dbReference type="AlphaFoldDB" id="A0A7K1GAH6"/>
<evidence type="ECO:0000313" key="4">
    <source>
        <dbReference type="Proteomes" id="UP000447545"/>
    </source>
</evidence>
<comment type="caution">
    <text evidence="3">The sequence shown here is derived from an EMBL/GenBank/DDBJ whole genome shotgun (WGS) entry which is preliminary data.</text>
</comment>
<proteinExistence type="predicted"/>
<reference evidence="3 4" key="1">
    <citation type="submission" date="2019-11" db="EMBL/GenBank/DDBJ databases">
        <title>Winogradskyella ouciana sp. nov., isolated from the hadal seawater of the Mariana Trench.</title>
        <authorList>
            <person name="Liu R."/>
        </authorList>
    </citation>
    <scope>NUCLEOTIDE SEQUENCE [LARGE SCALE GENOMIC DNA]</scope>
    <source>
        <strain evidence="3 4">ZXX205</strain>
    </source>
</reference>
<name>A0A7K1GAH6_9FLAO</name>
<evidence type="ECO:0000256" key="1">
    <source>
        <dbReference type="SAM" id="MobiDB-lite"/>
    </source>
</evidence>
<dbReference type="Proteomes" id="UP000447545">
    <property type="component" value="Unassembled WGS sequence"/>
</dbReference>
<keyword evidence="4" id="KW-1185">Reference proteome</keyword>
<feature type="region of interest" description="Disordered" evidence="1">
    <location>
        <begin position="172"/>
        <end position="197"/>
    </location>
</feature>
<accession>A0A7K1GAH6</accession>
<evidence type="ECO:0000256" key="2">
    <source>
        <dbReference type="SAM" id="SignalP"/>
    </source>
</evidence>
<feature type="compositionally biased region" description="Basic and acidic residues" evidence="1">
    <location>
        <begin position="172"/>
        <end position="185"/>
    </location>
</feature>
<gene>
    <name evidence="3" type="ORF">F1003_03730</name>
</gene>
<dbReference type="RefSeq" id="WP_155087870.1">
    <property type="nucleotide sequence ID" value="NZ_WJYA01000003.1"/>
</dbReference>